<reference evidence="1" key="1">
    <citation type="journal article" date="2020" name="Nature">
        <title>Giant virus diversity and host interactions through global metagenomics.</title>
        <authorList>
            <person name="Schulz F."/>
            <person name="Roux S."/>
            <person name="Paez-Espino D."/>
            <person name="Jungbluth S."/>
            <person name="Walsh D.A."/>
            <person name="Denef V.J."/>
            <person name="McMahon K.D."/>
            <person name="Konstantinidis K.T."/>
            <person name="Eloe-Fadrosh E.A."/>
            <person name="Kyrpides N.C."/>
            <person name="Woyke T."/>
        </authorList>
    </citation>
    <scope>NUCLEOTIDE SEQUENCE</scope>
    <source>
        <strain evidence="1">GVMAG-M-3300023174-129</strain>
    </source>
</reference>
<evidence type="ECO:0008006" key="2">
    <source>
        <dbReference type="Google" id="ProtNLM"/>
    </source>
</evidence>
<evidence type="ECO:0000313" key="1">
    <source>
        <dbReference type="EMBL" id="QHT12142.1"/>
    </source>
</evidence>
<accession>A0A6C0D709</accession>
<name>A0A6C0D709_9ZZZZ</name>
<dbReference type="EMBL" id="MN739541">
    <property type="protein sequence ID" value="QHT12142.1"/>
    <property type="molecule type" value="Genomic_DNA"/>
</dbReference>
<dbReference type="AlphaFoldDB" id="A0A6C0D709"/>
<protein>
    <recommendedName>
        <fullName evidence="2">Exostosin GT47 domain-containing protein</fullName>
    </recommendedName>
</protein>
<proteinExistence type="predicted"/>
<organism evidence="1">
    <name type="scientific">viral metagenome</name>
    <dbReference type="NCBI Taxonomy" id="1070528"/>
    <lineage>
        <taxon>unclassified sequences</taxon>
        <taxon>metagenomes</taxon>
        <taxon>organismal metagenomes</taxon>
    </lineage>
</organism>
<sequence length="277" mass="32532">MYNTIHLLPYIDCALLDSESINTNSLFKTKGFTEKDNPRTVSNKLYNSKVVYIHPDAFDYWSDVLVILQEKKELPIKLFIFTGSDLYFEDDVLEIMTCFFSKSKFFIQNYIGNHPNCIMIPIGSTTLYNKPIVKKCNFAMPDITLNCGYRHDFRKFIERNEHFKPYILPKLPNDVYFDVLASLRFASTPRGNGHDTCRFWECIMLGVIPIVEKDIFYERLCETYPSLPFIMLDKWDNLNDMIEMLDEKLYKNIMDASDLTVLSEDFWISKVKEIVNS</sequence>